<evidence type="ECO:0000256" key="1">
    <source>
        <dbReference type="ARBA" id="ARBA00004496"/>
    </source>
</evidence>
<keyword evidence="15" id="KW-0229">DNA integration</keyword>
<dbReference type="GO" id="GO:0015074">
    <property type="term" value="P:DNA integration"/>
    <property type="evidence" value="ECO:0007669"/>
    <property type="project" value="UniProtKB-KW"/>
</dbReference>
<dbReference type="InterPro" id="IPR027417">
    <property type="entry name" value="P-loop_NTPase"/>
</dbReference>
<keyword evidence="8" id="KW-0540">Nuclease</keyword>
<dbReference type="GO" id="GO:0016779">
    <property type="term" value="F:nucleotidyltransferase activity"/>
    <property type="evidence" value="ECO:0007669"/>
    <property type="project" value="UniProtKB-KW"/>
</dbReference>
<dbReference type="GO" id="GO:0005737">
    <property type="term" value="C:cytoplasm"/>
    <property type="evidence" value="ECO:0007669"/>
    <property type="project" value="UniProtKB-SubCell"/>
</dbReference>
<evidence type="ECO:0000256" key="14">
    <source>
        <dbReference type="ARBA" id="ARBA00022842"/>
    </source>
</evidence>
<gene>
    <name evidence="19" type="primary">tsaE</name>
    <name evidence="19" type="ORF">JCR33_14150</name>
</gene>
<dbReference type="GO" id="GO:0046872">
    <property type="term" value="F:metal ion binding"/>
    <property type="evidence" value="ECO:0007669"/>
    <property type="project" value="UniProtKB-KW"/>
</dbReference>
<evidence type="ECO:0000256" key="9">
    <source>
        <dbReference type="ARBA" id="ARBA00022723"/>
    </source>
</evidence>
<evidence type="ECO:0000256" key="2">
    <source>
        <dbReference type="ARBA" id="ARBA00007599"/>
    </source>
</evidence>
<evidence type="ECO:0000256" key="6">
    <source>
        <dbReference type="ARBA" id="ARBA00022694"/>
    </source>
</evidence>
<dbReference type="EMBL" id="JAEKJA010000011">
    <property type="protein sequence ID" value="MBJ3776844.1"/>
    <property type="molecule type" value="Genomic_DNA"/>
</dbReference>
<accession>A0A934ISH2</accession>
<comment type="caution">
    <text evidence="19">The sequence shown here is derived from an EMBL/GenBank/DDBJ whole genome shotgun (WGS) entry which is preliminary data.</text>
</comment>
<evidence type="ECO:0000256" key="5">
    <source>
        <dbReference type="ARBA" id="ARBA00022679"/>
    </source>
</evidence>
<evidence type="ECO:0000256" key="13">
    <source>
        <dbReference type="ARBA" id="ARBA00022840"/>
    </source>
</evidence>
<dbReference type="Gene3D" id="3.30.200.20">
    <property type="entry name" value="Phosphorylase Kinase, domain 1"/>
    <property type="match status" value="1"/>
</dbReference>
<evidence type="ECO:0000256" key="4">
    <source>
        <dbReference type="ARBA" id="ARBA00022490"/>
    </source>
</evidence>
<keyword evidence="7" id="KW-0548">Nucleotidyltransferase</keyword>
<comment type="similarity">
    <text evidence="2">Belongs to the TsaE family.</text>
</comment>
<dbReference type="NCBIfam" id="TIGR00150">
    <property type="entry name" value="T6A_YjeE"/>
    <property type="match status" value="1"/>
</dbReference>
<keyword evidence="4" id="KW-0963">Cytoplasm</keyword>
<evidence type="ECO:0000313" key="19">
    <source>
        <dbReference type="EMBL" id="MBJ3776844.1"/>
    </source>
</evidence>
<keyword evidence="9" id="KW-0479">Metal-binding</keyword>
<evidence type="ECO:0000256" key="17">
    <source>
        <dbReference type="ARBA" id="ARBA00032441"/>
    </source>
</evidence>
<evidence type="ECO:0000256" key="8">
    <source>
        <dbReference type="ARBA" id="ARBA00022722"/>
    </source>
</evidence>
<dbReference type="PANTHER" id="PTHR33540:SF2">
    <property type="entry name" value="TRNA THREONYLCARBAMOYLADENOSINE BIOSYNTHESIS PROTEIN TSAE"/>
    <property type="match status" value="1"/>
</dbReference>
<keyword evidence="16" id="KW-0238">DNA-binding</keyword>
<keyword evidence="5" id="KW-0808">Transferase</keyword>
<dbReference type="InterPro" id="IPR001037">
    <property type="entry name" value="Integrase_C_retrovir"/>
</dbReference>
<keyword evidence="12" id="KW-0378">Hydrolase</keyword>
<evidence type="ECO:0000256" key="3">
    <source>
        <dbReference type="ARBA" id="ARBA00019010"/>
    </source>
</evidence>
<keyword evidence="6" id="KW-0819">tRNA processing</keyword>
<dbReference type="InterPro" id="IPR002575">
    <property type="entry name" value="Aminoglycoside_PTrfase"/>
</dbReference>
<dbReference type="GO" id="GO:0016787">
    <property type="term" value="F:hydrolase activity"/>
    <property type="evidence" value="ECO:0007669"/>
    <property type="project" value="UniProtKB-KW"/>
</dbReference>
<dbReference type="PROSITE" id="PS51027">
    <property type="entry name" value="INTEGRASE_DBD"/>
    <property type="match status" value="1"/>
</dbReference>
<dbReference type="PANTHER" id="PTHR33540">
    <property type="entry name" value="TRNA THREONYLCARBAMOYLADENOSINE BIOSYNTHESIS PROTEIN TSAE"/>
    <property type="match status" value="1"/>
</dbReference>
<name>A0A934ISH2_9HYPH</name>
<dbReference type="Pfam" id="PF02367">
    <property type="entry name" value="TsaE"/>
    <property type="match status" value="1"/>
</dbReference>
<dbReference type="Pfam" id="PF01636">
    <property type="entry name" value="APH"/>
    <property type="match status" value="1"/>
</dbReference>
<dbReference type="AlphaFoldDB" id="A0A934ISH2"/>
<dbReference type="Proteomes" id="UP000609531">
    <property type="component" value="Unassembled WGS sequence"/>
</dbReference>
<feature type="domain" description="Integrase-type" evidence="18">
    <location>
        <begin position="301"/>
        <end position="347"/>
    </location>
</feature>
<keyword evidence="14" id="KW-0460">Magnesium</keyword>
<evidence type="ECO:0000256" key="7">
    <source>
        <dbReference type="ARBA" id="ARBA00022695"/>
    </source>
</evidence>
<dbReference type="Gene3D" id="3.90.1200.10">
    <property type="match status" value="1"/>
</dbReference>
<evidence type="ECO:0000256" key="11">
    <source>
        <dbReference type="ARBA" id="ARBA00022759"/>
    </source>
</evidence>
<proteinExistence type="inferred from homology"/>
<sequence length="475" mass="52108">MSAITRFIIDEAAMAAFGADLARVLTPGLRIALVGDLGAGKTTLVRAVLRTLAEDPDLEVPSPTFTIVQDYALRLPVRHVDLYRVADDAELDELGLGDGETVELVEWPREPLPVTIRIDIGENETRGLTIEAPDGVLDALARQEAIRAFLDGADWGRARRLTLKADASTRRYERLRRDGERAVLMDAPCFTPAPDSYSVRARLADGNMGAFLAVGALLAERGLTVPAVKAADPEKGFLLLEDLGDEKVAVDGTPVVERYIAAAEALARFHAAPAPATLGPPAYAPPRFDADLAAIEVALFPQWYQRAPVDPDFVGLWRGAIDAMWRGDDHLALRDYHSPNLLWLPERGGIARVGVIDYQDAMIAPTAYDVVSLAQDARVDVPDALEAEICARYLALRPDVDAARWWTTYHTLGAERATRILGVFRRLNDRDGKPQYLPHLPRLKRALARHLAAEPRLAPIRDWFAAHTTILQEAG</sequence>
<keyword evidence="20" id="KW-1185">Reference proteome</keyword>
<organism evidence="19 20">
    <name type="scientific">Acuticoccus mangrovi</name>
    <dbReference type="NCBI Taxonomy" id="2796142"/>
    <lineage>
        <taxon>Bacteria</taxon>
        <taxon>Pseudomonadati</taxon>
        <taxon>Pseudomonadota</taxon>
        <taxon>Alphaproteobacteria</taxon>
        <taxon>Hyphomicrobiales</taxon>
        <taxon>Amorphaceae</taxon>
        <taxon>Acuticoccus</taxon>
    </lineage>
</organism>
<keyword evidence="11" id="KW-0255">Endonuclease</keyword>
<evidence type="ECO:0000256" key="15">
    <source>
        <dbReference type="ARBA" id="ARBA00022908"/>
    </source>
</evidence>
<dbReference type="InterPro" id="IPR003442">
    <property type="entry name" value="T6A_TsaE"/>
</dbReference>
<evidence type="ECO:0000313" key="20">
    <source>
        <dbReference type="Proteomes" id="UP000609531"/>
    </source>
</evidence>
<dbReference type="InterPro" id="IPR011009">
    <property type="entry name" value="Kinase-like_dom_sf"/>
</dbReference>
<protein>
    <recommendedName>
        <fullName evidence="3">tRNA threonylcarbamoyladenosine biosynthesis protein TsaE</fullName>
    </recommendedName>
    <alternativeName>
        <fullName evidence="17">t(6)A37 threonylcarbamoyladenosine biosynthesis protein TsaE</fullName>
    </alternativeName>
</protein>
<evidence type="ECO:0000256" key="16">
    <source>
        <dbReference type="ARBA" id="ARBA00023125"/>
    </source>
</evidence>
<dbReference type="GO" id="GO:0005524">
    <property type="term" value="F:ATP binding"/>
    <property type="evidence" value="ECO:0007669"/>
    <property type="project" value="UniProtKB-KW"/>
</dbReference>
<dbReference type="SUPFAM" id="SSF52540">
    <property type="entry name" value="P-loop containing nucleoside triphosphate hydrolases"/>
    <property type="match status" value="1"/>
</dbReference>
<dbReference type="GO" id="GO:0004519">
    <property type="term" value="F:endonuclease activity"/>
    <property type="evidence" value="ECO:0007669"/>
    <property type="project" value="UniProtKB-KW"/>
</dbReference>
<dbReference type="RefSeq" id="WP_198882748.1">
    <property type="nucleotide sequence ID" value="NZ_JAEKJA010000011.1"/>
</dbReference>
<dbReference type="SUPFAM" id="SSF56112">
    <property type="entry name" value="Protein kinase-like (PK-like)"/>
    <property type="match status" value="1"/>
</dbReference>
<dbReference type="Gene3D" id="3.40.50.300">
    <property type="entry name" value="P-loop containing nucleotide triphosphate hydrolases"/>
    <property type="match status" value="1"/>
</dbReference>
<evidence type="ECO:0000259" key="18">
    <source>
        <dbReference type="PROSITE" id="PS51027"/>
    </source>
</evidence>
<reference evidence="19" key="1">
    <citation type="submission" date="2020-12" db="EMBL/GenBank/DDBJ databases">
        <title>Bacterial taxonomy.</title>
        <authorList>
            <person name="Pan X."/>
        </authorList>
    </citation>
    <scope>NUCLEOTIDE SEQUENCE</scope>
    <source>
        <strain evidence="19">B2012</strain>
    </source>
</reference>
<dbReference type="GO" id="GO:0003677">
    <property type="term" value="F:DNA binding"/>
    <property type="evidence" value="ECO:0007669"/>
    <property type="project" value="UniProtKB-KW"/>
</dbReference>
<evidence type="ECO:0000256" key="10">
    <source>
        <dbReference type="ARBA" id="ARBA00022741"/>
    </source>
</evidence>
<evidence type="ECO:0000256" key="12">
    <source>
        <dbReference type="ARBA" id="ARBA00022801"/>
    </source>
</evidence>
<keyword evidence="10" id="KW-0547">Nucleotide-binding</keyword>
<keyword evidence="13" id="KW-0067">ATP-binding</keyword>
<dbReference type="GO" id="GO:0002949">
    <property type="term" value="P:tRNA threonylcarbamoyladenosine modification"/>
    <property type="evidence" value="ECO:0007669"/>
    <property type="project" value="InterPro"/>
</dbReference>
<comment type="subcellular location">
    <subcellularLocation>
        <location evidence="1">Cytoplasm</location>
    </subcellularLocation>
</comment>